<dbReference type="SUPFAM" id="SSF53098">
    <property type="entry name" value="Ribonuclease H-like"/>
    <property type="match status" value="1"/>
</dbReference>
<gene>
    <name evidence="1" type="ORF">EVAR_82238_1</name>
</gene>
<evidence type="ECO:0000313" key="2">
    <source>
        <dbReference type="Proteomes" id="UP000299102"/>
    </source>
</evidence>
<dbReference type="EMBL" id="BGZK01000443">
    <property type="protein sequence ID" value="GBP43807.1"/>
    <property type="molecule type" value="Genomic_DNA"/>
</dbReference>
<dbReference type="GO" id="GO:0003676">
    <property type="term" value="F:nucleic acid binding"/>
    <property type="evidence" value="ECO:0007669"/>
    <property type="project" value="InterPro"/>
</dbReference>
<dbReference type="Proteomes" id="UP000299102">
    <property type="component" value="Unassembled WGS sequence"/>
</dbReference>
<comment type="caution">
    <text evidence="1">The sequence shown here is derived from an EMBL/GenBank/DDBJ whole genome shotgun (WGS) entry which is preliminary data.</text>
</comment>
<sequence length="196" mass="22519">MELEDGHRNSVIKRRNPIEFGLVRFALTSTLILYGNQRLMMELEGGHRNSVIKRRNPIDKIAIQRLARCALGYKGVPTAFCVLEQLLQFKLRNVEVKLQWVPAHIGIYGNEEAEKLANTAHLNGIEYSSLIRLFFYLYSKEIDASQAERLGRSCLSIPCSALLLARSAQEERDNESCFFVQATGVYRFIRRYHVNI</sequence>
<name>A0A4C1W135_EUMVA</name>
<dbReference type="InterPro" id="IPR012337">
    <property type="entry name" value="RNaseH-like_sf"/>
</dbReference>
<protein>
    <submittedName>
        <fullName evidence="1">Uncharacterized protein</fullName>
    </submittedName>
</protein>
<proteinExistence type="predicted"/>
<dbReference type="InterPro" id="IPR036397">
    <property type="entry name" value="RNaseH_sf"/>
</dbReference>
<accession>A0A4C1W135</accession>
<dbReference type="OrthoDB" id="421040at2759"/>
<evidence type="ECO:0000313" key="1">
    <source>
        <dbReference type="EMBL" id="GBP43807.1"/>
    </source>
</evidence>
<keyword evidence="2" id="KW-1185">Reference proteome</keyword>
<dbReference type="AlphaFoldDB" id="A0A4C1W135"/>
<organism evidence="1 2">
    <name type="scientific">Eumeta variegata</name>
    <name type="common">Bagworm moth</name>
    <name type="synonym">Eumeta japonica</name>
    <dbReference type="NCBI Taxonomy" id="151549"/>
    <lineage>
        <taxon>Eukaryota</taxon>
        <taxon>Metazoa</taxon>
        <taxon>Ecdysozoa</taxon>
        <taxon>Arthropoda</taxon>
        <taxon>Hexapoda</taxon>
        <taxon>Insecta</taxon>
        <taxon>Pterygota</taxon>
        <taxon>Neoptera</taxon>
        <taxon>Endopterygota</taxon>
        <taxon>Lepidoptera</taxon>
        <taxon>Glossata</taxon>
        <taxon>Ditrysia</taxon>
        <taxon>Tineoidea</taxon>
        <taxon>Psychidae</taxon>
        <taxon>Oiketicinae</taxon>
        <taxon>Eumeta</taxon>
    </lineage>
</organism>
<dbReference type="Gene3D" id="3.30.420.10">
    <property type="entry name" value="Ribonuclease H-like superfamily/Ribonuclease H"/>
    <property type="match status" value="1"/>
</dbReference>
<reference evidence="1 2" key="1">
    <citation type="journal article" date="2019" name="Commun. Biol.">
        <title>The bagworm genome reveals a unique fibroin gene that provides high tensile strength.</title>
        <authorList>
            <person name="Kono N."/>
            <person name="Nakamura H."/>
            <person name="Ohtoshi R."/>
            <person name="Tomita M."/>
            <person name="Numata K."/>
            <person name="Arakawa K."/>
        </authorList>
    </citation>
    <scope>NUCLEOTIDE SEQUENCE [LARGE SCALE GENOMIC DNA]</scope>
</reference>